<dbReference type="Proteomes" id="UP001146793">
    <property type="component" value="Unassembled WGS sequence"/>
</dbReference>
<accession>A0AAV7Z835</accession>
<keyword evidence="1" id="KW-0175">Coiled coil</keyword>
<feature type="region of interest" description="Disordered" evidence="2">
    <location>
        <begin position="157"/>
        <end position="180"/>
    </location>
</feature>
<evidence type="ECO:0000256" key="2">
    <source>
        <dbReference type="SAM" id="MobiDB-lite"/>
    </source>
</evidence>
<proteinExistence type="predicted"/>
<dbReference type="EMBL" id="JANTQA010000036">
    <property type="protein sequence ID" value="KAJ3435834.1"/>
    <property type="molecule type" value="Genomic_DNA"/>
</dbReference>
<organism evidence="3 4">
    <name type="scientific">Anaeramoeba flamelloides</name>
    <dbReference type="NCBI Taxonomy" id="1746091"/>
    <lineage>
        <taxon>Eukaryota</taxon>
        <taxon>Metamonada</taxon>
        <taxon>Anaeramoebidae</taxon>
        <taxon>Anaeramoeba</taxon>
    </lineage>
</organism>
<gene>
    <name evidence="3" type="ORF">M0812_17873</name>
</gene>
<feature type="coiled-coil region" evidence="1">
    <location>
        <begin position="194"/>
        <end position="237"/>
    </location>
</feature>
<dbReference type="AlphaFoldDB" id="A0AAV7Z835"/>
<evidence type="ECO:0000313" key="3">
    <source>
        <dbReference type="EMBL" id="KAJ3435834.1"/>
    </source>
</evidence>
<evidence type="ECO:0000256" key="1">
    <source>
        <dbReference type="SAM" id="Coils"/>
    </source>
</evidence>
<feature type="compositionally biased region" description="Polar residues" evidence="2">
    <location>
        <begin position="161"/>
        <end position="174"/>
    </location>
</feature>
<sequence length="330" mass="38856">MGNAEHTPSKYLEKSDLYLKLFQSNKACAVLNHYEQIVFFTKQFLKIIGWSGSGFMIKNQTVDLFSTPNQPGFQMDLRKAKTEIQKLLTTRKKHAFFKWQVFTADRKNLKILSVNSKVHRVSGEVFLQLHVKNSSKTQKNKMYNKPSKHNSAKIFNKKKISPTQKKTNLSSKPPQENKKTIKRAIVSSPTEEYNQNIMNACNRIKNKLKRVNNDKLKTGINLNLEQIQKILEDYQKEKERAFFSCVKQVRVTQKMHQKKYQRLQAHHNTRLIEIDNNKELKLKLIRENKLMRQRIYKTSQFLLLQKNEIKSILLGVEPKKFKIVSNQNDY</sequence>
<comment type="caution">
    <text evidence="3">The sequence shown here is derived from an EMBL/GenBank/DDBJ whole genome shotgun (WGS) entry which is preliminary data.</text>
</comment>
<reference evidence="3" key="1">
    <citation type="submission" date="2022-08" db="EMBL/GenBank/DDBJ databases">
        <title>Novel sulphate-reducing endosymbionts in the free-living metamonad Anaeramoeba.</title>
        <authorList>
            <person name="Jerlstrom-Hultqvist J."/>
            <person name="Cepicka I."/>
            <person name="Gallot-Lavallee L."/>
            <person name="Salas-Leiva D."/>
            <person name="Curtis B.A."/>
            <person name="Zahonova K."/>
            <person name="Pipaliya S."/>
            <person name="Dacks J."/>
            <person name="Roger A.J."/>
        </authorList>
    </citation>
    <scope>NUCLEOTIDE SEQUENCE</scope>
    <source>
        <strain evidence="3">Busselton2</strain>
    </source>
</reference>
<name>A0AAV7Z835_9EUKA</name>
<evidence type="ECO:0000313" key="4">
    <source>
        <dbReference type="Proteomes" id="UP001146793"/>
    </source>
</evidence>
<protein>
    <submittedName>
        <fullName evidence="3">Uncharacterized protein</fullName>
    </submittedName>
</protein>